<reference evidence="1 2" key="1">
    <citation type="submission" date="2019-04" db="EMBL/GenBank/DDBJ databases">
        <title>A novel phosphate-accumulating bacterium identified in bioreactor for phosphate removal from wastewater.</title>
        <authorList>
            <person name="Kotlyarov R.Y."/>
            <person name="Beletsky A.V."/>
            <person name="Kallistova A.Y."/>
            <person name="Dorofeev A.G."/>
            <person name="Nikolaev Y.Y."/>
            <person name="Pimenov N.V."/>
            <person name="Ravin N.V."/>
            <person name="Mardanov A.V."/>
        </authorList>
    </citation>
    <scope>NUCLEOTIDE SEQUENCE [LARGE SCALE GENOMIC DNA]</scope>
    <source>
        <strain evidence="1 2">Bin19</strain>
    </source>
</reference>
<evidence type="ECO:0000313" key="2">
    <source>
        <dbReference type="Proteomes" id="UP000306324"/>
    </source>
</evidence>
<dbReference type="AlphaFoldDB" id="A0A5S4EHK9"/>
<keyword evidence="2" id="KW-1185">Reference proteome</keyword>
<organism evidence="1 2">
    <name type="scientific">Candidatus Accumulibacter phosphatis</name>
    <dbReference type="NCBI Taxonomy" id="327160"/>
    <lineage>
        <taxon>Bacteria</taxon>
        <taxon>Pseudomonadati</taxon>
        <taxon>Pseudomonadota</taxon>
        <taxon>Betaproteobacteria</taxon>
        <taxon>Candidatus Accumulibacter</taxon>
    </lineage>
</organism>
<dbReference type="Proteomes" id="UP000306324">
    <property type="component" value="Unassembled WGS sequence"/>
</dbReference>
<sequence length="86" mass="9812">MRKTILKKLPLVVAAMIEARTPNTMELSTVLPLGTEHADMREQWLRRLLTNPLIDSAAVLEPFARGALQNLGDFLIFLYLCVRYLE</sequence>
<proteinExistence type="predicted"/>
<name>A0A5S4EHK9_9PROT</name>
<gene>
    <name evidence="1" type="ORF">ACCUM_3189</name>
</gene>
<dbReference type="EMBL" id="SWAD01000156">
    <property type="protein sequence ID" value="TMQ74739.1"/>
    <property type="molecule type" value="Genomic_DNA"/>
</dbReference>
<protein>
    <submittedName>
        <fullName evidence="1">Uncharacterized protein</fullName>
    </submittedName>
</protein>
<evidence type="ECO:0000313" key="1">
    <source>
        <dbReference type="EMBL" id="TMQ74739.1"/>
    </source>
</evidence>
<dbReference type="RefSeq" id="WP_212761146.1">
    <property type="nucleotide sequence ID" value="NZ_SWAD01000156.1"/>
</dbReference>
<accession>A0A5S4EHK9</accession>
<comment type="caution">
    <text evidence="1">The sequence shown here is derived from an EMBL/GenBank/DDBJ whole genome shotgun (WGS) entry which is preliminary data.</text>
</comment>